<feature type="region of interest" description="Disordered" evidence="1">
    <location>
        <begin position="279"/>
        <end position="321"/>
    </location>
</feature>
<name>A0A0C2X0M7_AMAMK</name>
<keyword evidence="3" id="KW-1185">Reference proteome</keyword>
<accession>A0A0C2X0M7</accession>
<protein>
    <submittedName>
        <fullName evidence="2">Uncharacterized protein</fullName>
    </submittedName>
</protein>
<evidence type="ECO:0000313" key="2">
    <source>
        <dbReference type="EMBL" id="KIL62238.1"/>
    </source>
</evidence>
<dbReference type="OrthoDB" id="3258279at2759"/>
<feature type="region of interest" description="Disordered" evidence="1">
    <location>
        <begin position="791"/>
        <end position="810"/>
    </location>
</feature>
<gene>
    <name evidence="2" type="ORF">M378DRAFT_797051</name>
</gene>
<dbReference type="STRING" id="946122.A0A0C2X0M7"/>
<dbReference type="Proteomes" id="UP000054549">
    <property type="component" value="Unassembled WGS sequence"/>
</dbReference>
<feature type="compositionally biased region" description="Low complexity" evidence="1">
    <location>
        <begin position="46"/>
        <end position="63"/>
    </location>
</feature>
<dbReference type="AlphaFoldDB" id="A0A0C2X0M7"/>
<feature type="compositionally biased region" description="Basic residues" evidence="1">
    <location>
        <begin position="8"/>
        <end position="21"/>
    </location>
</feature>
<feature type="compositionally biased region" description="Pro residues" evidence="1">
    <location>
        <begin position="691"/>
        <end position="704"/>
    </location>
</feature>
<feature type="region of interest" description="Disordered" evidence="1">
    <location>
        <begin position="1"/>
        <end position="86"/>
    </location>
</feature>
<sequence length="810" mass="88598">MTPTISKSSKRKSKQKTHPKLRIAPVKKELPEIDLSVPMPPPSPTDDPILLSGPSGPFLSSSSRTGKSVMGTSTQTDFLPTPSSNDDLESEVPAFFDWREHTRPVATSSSLGSSSFLDIHPSDVDVIPVDLPVFRLNDLPPSSDAWSDSDDDTLDHQLAAPNTIEEGESEYTGRWKTLLVRTKQDPPSSVTRARMEQWGRPISPFPEEAKSMQLLNGEDDVEEARLDEVDQAHQDALEEEEVLRISLEPDDAPANVEDTRVGEQEEYILDTLIGTQVADLNLPHGPDSAATHTEDHPPIGAAGNAESEHDESSGDEGEESFVTISSADPHAAARAAAILKQYNYDCFTSKSKRRQSGFNRTSRRVTDVGEALARKGVAEGRIEKQRPQRRSSVGTGVIGTRVFVSGVPVTTLGSLLQEAEAEVSFSFNTPQPPANSTFEASFSALPVSDRSLLAAFTQHGGERHWTKDDWKLLDSCFTDERMVIGSENELADVDAVDLDKVVQRYIGLLGGEDIMQSFGNGRDRESILQRAKALRRKQCAGNVAPPTTPLLLHPSSFGMFPTSDIDVPDFTPLKERVAFKQAIRADGLYPTMYNVSQSFLEGEAEFRTPFTPHSLSLGGTTAVDDSLATHADLNSFEHDTTLLHYLDVDHSSNAAPPTTPATFGGRVKGFLHSYLPSLSKLKSHSRSKAVHPPPRPGLPLPPPELLEKPRGPVATPARPQLPKSKPPKELVQLHPAPLPAPKTSKIPRLAAPQRLVKLNPVPLPEPREAVSKFKPRRSSGSVKDLIHSFEELEKTNGEESLKSRKPTWRP</sequence>
<proteinExistence type="predicted"/>
<dbReference type="EMBL" id="KN818273">
    <property type="protein sequence ID" value="KIL62238.1"/>
    <property type="molecule type" value="Genomic_DNA"/>
</dbReference>
<dbReference type="InParanoid" id="A0A0C2X0M7"/>
<evidence type="ECO:0000313" key="3">
    <source>
        <dbReference type="Proteomes" id="UP000054549"/>
    </source>
</evidence>
<dbReference type="HOGENOM" id="CLU_004932_0_0_1"/>
<reference evidence="2 3" key="1">
    <citation type="submission" date="2014-04" db="EMBL/GenBank/DDBJ databases">
        <title>Evolutionary Origins and Diversification of the Mycorrhizal Mutualists.</title>
        <authorList>
            <consortium name="DOE Joint Genome Institute"/>
            <consortium name="Mycorrhizal Genomics Consortium"/>
            <person name="Kohler A."/>
            <person name="Kuo A."/>
            <person name="Nagy L.G."/>
            <person name="Floudas D."/>
            <person name="Copeland A."/>
            <person name="Barry K.W."/>
            <person name="Cichocki N."/>
            <person name="Veneault-Fourrey C."/>
            <person name="LaButti K."/>
            <person name="Lindquist E.A."/>
            <person name="Lipzen A."/>
            <person name="Lundell T."/>
            <person name="Morin E."/>
            <person name="Murat C."/>
            <person name="Riley R."/>
            <person name="Ohm R."/>
            <person name="Sun H."/>
            <person name="Tunlid A."/>
            <person name="Henrissat B."/>
            <person name="Grigoriev I.V."/>
            <person name="Hibbett D.S."/>
            <person name="Martin F."/>
        </authorList>
    </citation>
    <scope>NUCLEOTIDE SEQUENCE [LARGE SCALE GENOMIC DNA]</scope>
    <source>
        <strain evidence="2 3">Koide BX008</strain>
    </source>
</reference>
<evidence type="ECO:0000256" key="1">
    <source>
        <dbReference type="SAM" id="MobiDB-lite"/>
    </source>
</evidence>
<organism evidence="2 3">
    <name type="scientific">Amanita muscaria (strain Koide BX008)</name>
    <dbReference type="NCBI Taxonomy" id="946122"/>
    <lineage>
        <taxon>Eukaryota</taxon>
        <taxon>Fungi</taxon>
        <taxon>Dikarya</taxon>
        <taxon>Basidiomycota</taxon>
        <taxon>Agaricomycotina</taxon>
        <taxon>Agaricomycetes</taxon>
        <taxon>Agaricomycetidae</taxon>
        <taxon>Agaricales</taxon>
        <taxon>Pluteineae</taxon>
        <taxon>Amanitaceae</taxon>
        <taxon>Amanita</taxon>
    </lineage>
</organism>
<feature type="compositionally biased region" description="Basic and acidic residues" evidence="1">
    <location>
        <begin position="791"/>
        <end position="802"/>
    </location>
</feature>
<feature type="compositionally biased region" description="Polar residues" evidence="1">
    <location>
        <begin position="64"/>
        <end position="85"/>
    </location>
</feature>
<feature type="region of interest" description="Disordered" evidence="1">
    <location>
        <begin position="682"/>
        <end position="783"/>
    </location>
</feature>